<dbReference type="Gene3D" id="3.30.750.140">
    <property type="match status" value="1"/>
</dbReference>
<proteinExistence type="predicted"/>
<dbReference type="Proteomes" id="UP000277191">
    <property type="component" value="Chromosome 1"/>
</dbReference>
<organism evidence="3 4">
    <name type="scientific">Burkholderia cenocepacia</name>
    <dbReference type="NCBI Taxonomy" id="95486"/>
    <lineage>
        <taxon>Bacteria</taxon>
        <taxon>Pseudomonadati</taxon>
        <taxon>Pseudomonadota</taxon>
        <taxon>Betaproteobacteria</taxon>
        <taxon>Burkholderiales</taxon>
        <taxon>Burkholderiaceae</taxon>
        <taxon>Burkholderia</taxon>
        <taxon>Burkholderia cepacia complex</taxon>
    </lineage>
</organism>
<dbReference type="EMBL" id="CP034545">
    <property type="protein sequence ID" value="AZQ52574.1"/>
    <property type="molecule type" value="Genomic_DNA"/>
</dbReference>
<keyword evidence="3" id="KW-0282">Flagellum</keyword>
<accession>A0A3Q9F9I0</accession>
<evidence type="ECO:0000313" key="3">
    <source>
        <dbReference type="EMBL" id="AZQ52574.1"/>
    </source>
</evidence>
<feature type="domain" description="Flagellar hook-length control protein-like C-terminal" evidence="2">
    <location>
        <begin position="349"/>
        <end position="417"/>
    </location>
</feature>
<keyword evidence="3" id="KW-0966">Cell projection</keyword>
<feature type="region of interest" description="Disordered" evidence="1">
    <location>
        <begin position="23"/>
        <end position="63"/>
    </location>
</feature>
<dbReference type="AlphaFoldDB" id="A0A3Q9F9I0"/>
<reference evidence="3 4" key="1">
    <citation type="submission" date="2018-12" db="EMBL/GenBank/DDBJ databases">
        <title>Cadmium resistance mechanism in endophytic bacteria Burkholderia cenocepacia YG-3.</title>
        <authorList>
            <person name="Zhang X."/>
            <person name="Wang X."/>
            <person name="Zhu Y."/>
        </authorList>
    </citation>
    <scope>NUCLEOTIDE SEQUENCE [LARGE SCALE GENOMIC DNA]</scope>
    <source>
        <strain evidence="3 4">YG-3</strain>
    </source>
</reference>
<feature type="compositionally biased region" description="Low complexity" evidence="1">
    <location>
        <begin position="219"/>
        <end position="250"/>
    </location>
</feature>
<protein>
    <submittedName>
        <fullName evidence="3">Flagellar hook-length control protein FliK</fullName>
    </submittedName>
</protein>
<evidence type="ECO:0000256" key="1">
    <source>
        <dbReference type="SAM" id="MobiDB-lite"/>
    </source>
</evidence>
<keyword evidence="3" id="KW-0969">Cilium</keyword>
<sequence>MTGIDSVAAALLASRLDSLLTGTVSAPAGGGAATQVGTPGAGASSSPPAGSPPAAPPASTQTALSDVGRVLDAISRSGGDATPAIVGRLPLLADPAVLLTDTPVPARAPAASAPAGSATPASDQASAQASSATATREAAAPPPAAALRAALAQAVSESGLFYESHLAQWLAGQRPLAALLREPQARLATALAPADSDAVPHDSTDLLDELLAQRSPLPAAARVSAPPPAQGGAPARDPAQAAQAATRPGASLPPDTADPLAAHTDPRWTPARAELAGASSDPQAQQPLATVHPAAVPLVRQQLDALATDQFRWTGEAWPGARLDWTIEPDAPGHRAPTGGGDGAGDGIAWRTRLTLTLPSLGTVDAELVLNGAQLVARLRANQTGADRLTRHEAALRQRLEGSGLKVGGLSIRAVDDGPDGFDLFAAQAAAAAYARGAAGGADARVPGDDDEALR</sequence>
<dbReference type="Pfam" id="PF02120">
    <property type="entry name" value="Flg_hook"/>
    <property type="match status" value="1"/>
</dbReference>
<dbReference type="RefSeq" id="WP_126363803.1">
    <property type="nucleotide sequence ID" value="NZ_CP034545.1"/>
</dbReference>
<feature type="region of interest" description="Disordered" evidence="1">
    <location>
        <begin position="219"/>
        <end position="264"/>
    </location>
</feature>
<evidence type="ECO:0000313" key="4">
    <source>
        <dbReference type="Proteomes" id="UP000277191"/>
    </source>
</evidence>
<evidence type="ECO:0000259" key="2">
    <source>
        <dbReference type="Pfam" id="PF02120"/>
    </source>
</evidence>
<gene>
    <name evidence="3" type="ORF">D5R55_16880</name>
</gene>
<feature type="region of interest" description="Disordered" evidence="1">
    <location>
        <begin position="108"/>
        <end position="140"/>
    </location>
</feature>
<dbReference type="InterPro" id="IPR021136">
    <property type="entry name" value="Flagellar_hook_control-like_C"/>
</dbReference>
<dbReference type="InterPro" id="IPR038610">
    <property type="entry name" value="FliK-like_C_sf"/>
</dbReference>
<name>A0A3Q9F9I0_9BURK</name>